<gene>
    <name evidence="6" type="ORF">PGLA1383_LOCUS37864</name>
</gene>
<evidence type="ECO:0000256" key="3">
    <source>
        <dbReference type="SAM" id="Phobius"/>
    </source>
</evidence>
<name>A0A813G1X6_POLGL</name>
<evidence type="ECO:0000313" key="6">
    <source>
        <dbReference type="EMBL" id="CAE8620296.1"/>
    </source>
</evidence>
<evidence type="ECO:0000259" key="5">
    <source>
        <dbReference type="PROSITE" id="PS51164"/>
    </source>
</evidence>
<comment type="caution">
    <text evidence="6">The sequence shown here is derived from an EMBL/GenBank/DDBJ whole genome shotgun (WGS) entry which is preliminary data.</text>
</comment>
<feature type="transmembrane region" description="Helical" evidence="3">
    <location>
        <begin position="1984"/>
        <end position="2004"/>
    </location>
</feature>
<feature type="non-terminal residue" evidence="6">
    <location>
        <position position="1"/>
    </location>
</feature>
<dbReference type="PROSITE" id="PS50222">
    <property type="entry name" value="EF_HAND_2"/>
    <property type="match status" value="1"/>
</dbReference>
<feature type="domain" description="EF-hand" evidence="4">
    <location>
        <begin position="2142"/>
        <end position="2177"/>
    </location>
</feature>
<dbReference type="PROSITE" id="PS00018">
    <property type="entry name" value="EF_HAND_1"/>
    <property type="match status" value="1"/>
</dbReference>
<evidence type="ECO:0000313" key="7">
    <source>
        <dbReference type="Proteomes" id="UP000654075"/>
    </source>
</evidence>
<keyword evidence="3" id="KW-0472">Membrane</keyword>
<keyword evidence="1" id="KW-0732">Signal</keyword>
<feature type="domain" description="CBM1" evidence="5">
    <location>
        <begin position="1479"/>
        <end position="1515"/>
    </location>
</feature>
<feature type="region of interest" description="Disordered" evidence="2">
    <location>
        <begin position="1954"/>
        <end position="1978"/>
    </location>
</feature>
<evidence type="ECO:0000256" key="1">
    <source>
        <dbReference type="ARBA" id="ARBA00022729"/>
    </source>
</evidence>
<protein>
    <submittedName>
        <fullName evidence="6">Uncharacterized protein</fullName>
    </submittedName>
</protein>
<dbReference type="GO" id="GO:0005975">
    <property type="term" value="P:carbohydrate metabolic process"/>
    <property type="evidence" value="ECO:0007669"/>
    <property type="project" value="InterPro"/>
</dbReference>
<dbReference type="InterPro" id="IPR018247">
    <property type="entry name" value="EF_Hand_1_Ca_BS"/>
</dbReference>
<proteinExistence type="predicted"/>
<dbReference type="SUPFAM" id="SSF57180">
    <property type="entry name" value="Cellulose-binding domain"/>
    <property type="match status" value="1"/>
</dbReference>
<evidence type="ECO:0000256" key="2">
    <source>
        <dbReference type="SAM" id="MobiDB-lite"/>
    </source>
</evidence>
<feature type="region of interest" description="Disordered" evidence="2">
    <location>
        <begin position="122"/>
        <end position="141"/>
    </location>
</feature>
<accession>A0A813G1X6</accession>
<feature type="compositionally biased region" description="Low complexity" evidence="2">
    <location>
        <begin position="1961"/>
        <end position="1978"/>
    </location>
</feature>
<dbReference type="GO" id="GO:0005576">
    <property type="term" value="C:extracellular region"/>
    <property type="evidence" value="ECO:0007669"/>
    <property type="project" value="InterPro"/>
</dbReference>
<evidence type="ECO:0000259" key="4">
    <source>
        <dbReference type="PROSITE" id="PS50222"/>
    </source>
</evidence>
<dbReference type="InterPro" id="IPR035971">
    <property type="entry name" value="CBD_sf"/>
</dbReference>
<dbReference type="Gene3D" id="1.10.238.10">
    <property type="entry name" value="EF-hand"/>
    <property type="match status" value="1"/>
</dbReference>
<keyword evidence="3" id="KW-0812">Transmembrane</keyword>
<organism evidence="6 7">
    <name type="scientific">Polarella glacialis</name>
    <name type="common">Dinoflagellate</name>
    <dbReference type="NCBI Taxonomy" id="89957"/>
    <lineage>
        <taxon>Eukaryota</taxon>
        <taxon>Sar</taxon>
        <taxon>Alveolata</taxon>
        <taxon>Dinophyceae</taxon>
        <taxon>Suessiales</taxon>
        <taxon>Suessiaceae</taxon>
        <taxon>Polarella</taxon>
    </lineage>
</organism>
<dbReference type="OrthoDB" id="417417at2759"/>
<dbReference type="Pfam" id="PF00734">
    <property type="entry name" value="CBM_1"/>
    <property type="match status" value="1"/>
</dbReference>
<sequence>ISPPLPPRGRLRLSCYGARDMAPIARVLAISAILVRAALGSNDTSCLFYHGAGCNAIHSEQLCVISRDGQAHDMHGVYHGGSACAWSTSGLCKKLAYVPPEELSSYTVATCKAGDTIDSRIASHTPPSHDAPEADPSGSEGAVMPWSEVALVAVDGGTDRACRGVVKTQTGAGSRVYNAWTAVDLKDCQALCTGECQGIEYQASTKYCEVWYEQIFYSASNPGFECYTVPNKELDVQLASLRPHDMTCLKPASQGCSSIKDRYECLSARDAGDKKEMNGMKLAGEPCVWCGGVACLLGNDSLCQPFDYLMRTVHEGSEPAGVGHFEIPACVDGRPGVYWHNAQSMAFTPPPAPSQAQLALLMPSPSGCANITDMGTCLSSKDAGGQANWEAYRLKGEACIWCGGRECTDRSEDKCMPYDLLMNGQGRYYSTFYAAYNFKVAAFVESKTTLSSSWDATCLSSTNAGCPTLTDQFTCLSSKDGRPEEVISGRQVASQPCVWCEGGRCNSGSAALCEPYDVQMNGEGTMFVENFAKDSYKVAACQGGMVKSTIQLPLSVLPPTFPLDPPSQAAMSCLKNEPAGCSAIKDRLGCLSSIDGSTVRSFGSIDGGLKIQGQPCVWCGGGPCVTDRPLRSSFCLPFDYLARGAGRAFTSVSHAALTVAECEKNKFEFGDMSCLLPRTIGCNKITDFKTCTSSTDGRPYSFVAGFKAKGQPCVWCAGGHCSEQNSNLCEPFDFAVNGIGHAFNSANQFATYSVASCSPNGISGPRALPTFYEKHGIPQLVDCGFPNPVWQKVGLVCGFCNVLVPRIQERYATCGDYCLENGGLTCAGAFLSTTLTTCEAARAVTCSYQFALEENSLCECVPKPGPTALVRDFPRPSAEHMECLELAKGGCCAVKDKLACLGSKDASGVKVHRTVAVDGEPCVWCGGGPCTSDSNATCVPYDWMARGQDVAYAVRQQASTILAVAKCDVLDRNFENTGCLRRQVKGCNTLTDKGTCLSSLDGRKEQQIAGFMTNGQPCVWCGGVACNSNSDDLCAPYNIAVHGAGQAFVTNFAVGSYSTAACENGEPVPHELPSALTNAGVPMVVNCGVPKPIWTRVSKTCDWCKVQVAAEAMPIFKNCSAYCAAQGNLGCSKAWTSFKHSCDVKAATTCDYNFAAEERALCECSLPRKEPQPWQKPRPTEGEMTCLNSRASGCRAIKDRINCLSSKDGSSMLEQYGLKISGEPCVWCGDGLCASGFEDTCAPYEWLMNGQGRVFQTIHAVANFQVAKCFSDKDADFKNVQCLQKAAGGCPALLDEDSCLSAVDGRPMQYVAGFKVAGQPCVWCGGGPCDSLNANRCESYDFAVNGAGHAFNTFHAGAVYKMAACEDGKPAIQMMAHGSSEHGISMQVTCGSDTPIWSKVSRSCGTCEVVVPNIQEYFKTCGDYCKDQVGNPKCVSGAKVHPNTCDKAADESCDYSFAKEEDALCKCSELPNVLLPSLHVQQTYSQCGGSEWKGYTQCEIGAECNFVDKSYSQCVPAGAAVVGVMISDGTGSSSYDSEGAVGDSVKAAAEAAAATASKEGLPPQQSVDAAAAAPDAGFQAIVLPAQSAQMTPVVTATLPPPPAASVEVIANPFPKVPEVLTNMGKDCWEACSQLSGLCSFCGKGNACCRHNTTGEGSQPKECRDIPTYLTWHHECVIPLHHVTPQEAASRAGAQAAAAVAAAGGSAAQRVKAAGDAASETDIRAGAEAEAAQDAAASAAIVARETAMSGQEVLDAAQTAAGKAAAKANQSQAAVAEAVVAGVEEAAEQAGVQAAMLAKVDGKFLQDQAVAAAKEAAYAALDMQQPEQVAEESARVSAMAVATDEGQNVFQAEEIANTAVKAIMSAGVLKPAEPGTNTALRHAFADCYEQCGNKPGMCNGFCGIGNACCRVSGGITVPPECQKITTYKTGHFECVVPNQATPILVDLVPVSGSDSGPAMDVQAQSGNQGTTGGTPPTSAPARGGFGTAIFLLIAAILVSGMVLSYRHCSCPKASRRNANSRGVSVEGSDEGTDLEIHAPLATPQFAPTGVRVGRFSLAPQFSPAATPVFAPAAGYTHLPYQQGSSLYDQIDANHHGFVERADWLQGGRFTVAAARPMQAQPVQYAALPQQEPVAARTPPPGQQHAQPLQSMFNRIDVNHDGVIQRNEWNAAYSAGIYPH</sequence>
<dbReference type="PROSITE" id="PS51164">
    <property type="entry name" value="CBM1_2"/>
    <property type="match status" value="1"/>
</dbReference>
<dbReference type="GO" id="GO:0005509">
    <property type="term" value="F:calcium ion binding"/>
    <property type="evidence" value="ECO:0007669"/>
    <property type="project" value="InterPro"/>
</dbReference>
<reference evidence="6" key="1">
    <citation type="submission" date="2021-02" db="EMBL/GenBank/DDBJ databases">
        <authorList>
            <person name="Dougan E. K."/>
            <person name="Rhodes N."/>
            <person name="Thang M."/>
            <person name="Chan C."/>
        </authorList>
    </citation>
    <scope>NUCLEOTIDE SEQUENCE</scope>
</reference>
<dbReference type="InterPro" id="IPR000254">
    <property type="entry name" value="CBD"/>
</dbReference>
<dbReference type="InterPro" id="IPR002048">
    <property type="entry name" value="EF_hand_dom"/>
</dbReference>
<dbReference type="Proteomes" id="UP000654075">
    <property type="component" value="Unassembled WGS sequence"/>
</dbReference>
<dbReference type="GO" id="GO:0030248">
    <property type="term" value="F:cellulose binding"/>
    <property type="evidence" value="ECO:0007669"/>
    <property type="project" value="InterPro"/>
</dbReference>
<keyword evidence="3" id="KW-1133">Transmembrane helix</keyword>
<dbReference type="OMA" id="VWCGGVP"/>
<keyword evidence="7" id="KW-1185">Reference proteome</keyword>
<dbReference type="EMBL" id="CAJNNV010027410">
    <property type="protein sequence ID" value="CAE8620296.1"/>
    <property type="molecule type" value="Genomic_DNA"/>
</dbReference>
<dbReference type="SMART" id="SM00236">
    <property type="entry name" value="fCBD"/>
    <property type="match status" value="1"/>
</dbReference>